<dbReference type="InterPro" id="IPR036390">
    <property type="entry name" value="WH_DNA-bd_sf"/>
</dbReference>
<dbReference type="EMBL" id="FNAB01000009">
    <property type="protein sequence ID" value="SDE02242.1"/>
    <property type="molecule type" value="Genomic_DNA"/>
</dbReference>
<keyword evidence="3" id="KW-1185">Reference proteome</keyword>
<evidence type="ECO:0000259" key="1">
    <source>
        <dbReference type="PROSITE" id="PS50995"/>
    </source>
</evidence>
<dbReference type="GO" id="GO:0003700">
    <property type="term" value="F:DNA-binding transcription factor activity"/>
    <property type="evidence" value="ECO:0007669"/>
    <property type="project" value="InterPro"/>
</dbReference>
<protein>
    <submittedName>
        <fullName evidence="2">DNA-binding transcriptional regulator, MarR family</fullName>
    </submittedName>
</protein>
<dbReference type="GO" id="GO:0003677">
    <property type="term" value="F:DNA binding"/>
    <property type="evidence" value="ECO:0007669"/>
    <property type="project" value="UniProtKB-KW"/>
</dbReference>
<dbReference type="AlphaFoldDB" id="A0A1G6ZIK4"/>
<evidence type="ECO:0000313" key="2">
    <source>
        <dbReference type="EMBL" id="SDE02242.1"/>
    </source>
</evidence>
<dbReference type="SMART" id="SM00347">
    <property type="entry name" value="HTH_MARR"/>
    <property type="match status" value="1"/>
</dbReference>
<dbReference type="InterPro" id="IPR000835">
    <property type="entry name" value="HTH_MarR-typ"/>
</dbReference>
<dbReference type="Pfam" id="PF12802">
    <property type="entry name" value="MarR_2"/>
    <property type="match status" value="1"/>
</dbReference>
<dbReference type="PROSITE" id="PS50995">
    <property type="entry name" value="HTH_MARR_2"/>
    <property type="match status" value="1"/>
</dbReference>
<feature type="domain" description="HTH marR-type" evidence="1">
    <location>
        <begin position="12"/>
        <end position="144"/>
    </location>
</feature>
<evidence type="ECO:0000313" key="3">
    <source>
        <dbReference type="Proteomes" id="UP000199417"/>
    </source>
</evidence>
<gene>
    <name evidence="2" type="ORF">SAMN05444580_1098</name>
</gene>
<proteinExistence type="predicted"/>
<name>A0A1G6ZIK4_9NOCA</name>
<dbReference type="SUPFAM" id="SSF46785">
    <property type="entry name" value="Winged helix' DNA-binding domain"/>
    <property type="match status" value="1"/>
</dbReference>
<sequence>MDVMDPDSIDAGRGLERELTLMARHTALVSQWRMPDRALDRSAYLLLSRLEIGEPMTLRELSEAFGLDVSTVNRQTAALVRQGLAERIVDAEGGTARRLRPTERGLAALRSDRDQNVEGVTSLVADWDDQDRRDLVTLLRKLNEKIEERQGLNWPRD</sequence>
<dbReference type="Gene3D" id="1.10.10.10">
    <property type="entry name" value="Winged helix-like DNA-binding domain superfamily/Winged helix DNA-binding domain"/>
    <property type="match status" value="1"/>
</dbReference>
<organism evidence="2 3">
    <name type="scientific">Rhodococcus tukisamuensis</name>
    <dbReference type="NCBI Taxonomy" id="168276"/>
    <lineage>
        <taxon>Bacteria</taxon>
        <taxon>Bacillati</taxon>
        <taxon>Actinomycetota</taxon>
        <taxon>Actinomycetes</taxon>
        <taxon>Mycobacteriales</taxon>
        <taxon>Nocardiaceae</taxon>
        <taxon>Rhodococcus</taxon>
    </lineage>
</organism>
<keyword evidence="2" id="KW-0238">DNA-binding</keyword>
<dbReference type="InterPro" id="IPR036388">
    <property type="entry name" value="WH-like_DNA-bd_sf"/>
</dbReference>
<dbReference type="Proteomes" id="UP000199417">
    <property type="component" value="Unassembled WGS sequence"/>
</dbReference>
<dbReference type="STRING" id="168276.SAMN05444580_1098"/>
<accession>A0A1G6ZIK4</accession>
<reference evidence="2 3" key="1">
    <citation type="submission" date="2016-10" db="EMBL/GenBank/DDBJ databases">
        <authorList>
            <person name="de Groot N.N."/>
        </authorList>
    </citation>
    <scope>NUCLEOTIDE SEQUENCE [LARGE SCALE GENOMIC DNA]</scope>
    <source>
        <strain evidence="2 3">JCM 11308</strain>
    </source>
</reference>